<dbReference type="PROSITE" id="PS51155">
    <property type="entry name" value="CHIT_BIND_RR_2"/>
    <property type="match status" value="1"/>
</dbReference>
<protein>
    <submittedName>
        <fullName evidence="5">Flexible cuticle protein 12-like</fullName>
    </submittedName>
</protein>
<gene>
    <name evidence="5" type="primary">LOC108569668</name>
</gene>
<dbReference type="InterPro" id="IPR000618">
    <property type="entry name" value="Insect_cuticle"/>
</dbReference>
<reference evidence="5" key="1">
    <citation type="submission" date="2025-08" db="UniProtKB">
        <authorList>
            <consortium name="RefSeq"/>
        </authorList>
    </citation>
    <scope>IDENTIFICATION</scope>
    <source>
        <tissue evidence="5">Whole Larva</tissue>
    </source>
</reference>
<feature type="chain" id="PRO_5045860943" evidence="3">
    <location>
        <begin position="17"/>
        <end position="107"/>
    </location>
</feature>
<organism evidence="4 5">
    <name type="scientific">Nicrophorus vespilloides</name>
    <name type="common">Boreal carrion beetle</name>
    <dbReference type="NCBI Taxonomy" id="110193"/>
    <lineage>
        <taxon>Eukaryota</taxon>
        <taxon>Metazoa</taxon>
        <taxon>Ecdysozoa</taxon>
        <taxon>Arthropoda</taxon>
        <taxon>Hexapoda</taxon>
        <taxon>Insecta</taxon>
        <taxon>Pterygota</taxon>
        <taxon>Neoptera</taxon>
        <taxon>Endopterygota</taxon>
        <taxon>Coleoptera</taxon>
        <taxon>Polyphaga</taxon>
        <taxon>Staphyliniformia</taxon>
        <taxon>Silphidae</taxon>
        <taxon>Nicrophorinae</taxon>
        <taxon>Nicrophorus</taxon>
    </lineage>
</organism>
<keyword evidence="1 2" id="KW-0193">Cuticle</keyword>
<feature type="signal peptide" evidence="3">
    <location>
        <begin position="1"/>
        <end position="16"/>
    </location>
</feature>
<sequence length="107" mass="11449">MKFIVAFAALVAVALAAPQHEDKDAHIVKFDSDNIGVEGYKYGYETSNGIAASEEGQVINAGTENEAIAVRGEFKYVGPDGVTYTVTYVADENGFQPQGAHIPQPEQ</sequence>
<accession>A0ABM1NIZ4</accession>
<keyword evidence="4" id="KW-1185">Reference proteome</keyword>
<dbReference type="InterPro" id="IPR050468">
    <property type="entry name" value="Cuticle_Struct_Prot"/>
</dbReference>
<evidence type="ECO:0000256" key="2">
    <source>
        <dbReference type="PROSITE-ProRule" id="PRU00497"/>
    </source>
</evidence>
<dbReference type="PANTHER" id="PTHR10380">
    <property type="entry name" value="CUTICLE PROTEIN"/>
    <property type="match status" value="1"/>
</dbReference>
<dbReference type="PANTHER" id="PTHR10380:SF218">
    <property type="entry name" value="ADULT CUTICLE PROTEIN 65AA-RELATED"/>
    <property type="match status" value="1"/>
</dbReference>
<evidence type="ECO:0000256" key="3">
    <source>
        <dbReference type="SAM" id="SignalP"/>
    </source>
</evidence>
<dbReference type="GeneID" id="108569668"/>
<evidence type="ECO:0000313" key="5">
    <source>
        <dbReference type="RefSeq" id="XP_017786794.1"/>
    </source>
</evidence>
<evidence type="ECO:0000313" key="4">
    <source>
        <dbReference type="Proteomes" id="UP000695000"/>
    </source>
</evidence>
<dbReference type="RefSeq" id="XP_017786794.1">
    <property type="nucleotide sequence ID" value="XM_017931305.1"/>
</dbReference>
<proteinExistence type="predicted"/>
<dbReference type="InterPro" id="IPR031311">
    <property type="entry name" value="CHIT_BIND_RR_consensus"/>
</dbReference>
<dbReference type="Pfam" id="PF00379">
    <property type="entry name" value="Chitin_bind_4"/>
    <property type="match status" value="1"/>
</dbReference>
<evidence type="ECO:0000256" key="1">
    <source>
        <dbReference type="ARBA" id="ARBA00022460"/>
    </source>
</evidence>
<name>A0ABM1NIZ4_NICVS</name>
<keyword evidence="3" id="KW-0732">Signal</keyword>
<dbReference type="Proteomes" id="UP000695000">
    <property type="component" value="Unplaced"/>
</dbReference>
<dbReference type="PROSITE" id="PS00233">
    <property type="entry name" value="CHIT_BIND_RR_1"/>
    <property type="match status" value="1"/>
</dbReference>
<dbReference type="PRINTS" id="PR00947">
    <property type="entry name" value="CUTICLE"/>
</dbReference>